<sequence>MKKILVIVYPEMNDVEYTNVMVVFSFIKTIQTTCYHHSLKKITASNGVVEVNNIVNTINLSEFDAVYIPGGIGATKHLDKDEKLLKTINYFKVNNLYLFAICDTPNVLFKHGIITKDEIYSSFPNPNLVMSENRSTAKVTVANKLITARSAGCALEFATVIVCTFLKDNTLNELVHKRLFGSEIKD</sequence>
<dbReference type="AlphaFoldDB" id="A0ABC7ZI34"/>
<feature type="domain" description="DJ-1/PfpI" evidence="1">
    <location>
        <begin position="2"/>
        <end position="162"/>
    </location>
</feature>
<dbReference type="RefSeq" id="WP_009885913.1">
    <property type="nucleotide sequence ID" value="NC_018497.1"/>
</dbReference>
<reference evidence="2 3" key="1">
    <citation type="journal article" date="2012" name="J. Bacteriol.">
        <title>Draft Genome Sequences of Four Axenic Mycoplasma genitalium Strains Isolated from Denmark, Japan, and Australia.</title>
        <authorList>
            <person name="McGowin C.L."/>
            <person name="Ma L."/>
            <person name="Jensen J.S."/>
            <person name="Mancuso M.M."/>
            <person name="Hamasuna R."/>
            <person name="Adegboye D."/>
            <person name="Martin D.H."/>
        </authorList>
    </citation>
    <scope>NUCLEOTIDE SEQUENCE [LARGE SCALE GENOMIC DNA]</scope>
    <source>
        <strain evidence="2 3">M6320</strain>
    </source>
</reference>
<dbReference type="EMBL" id="CP003772">
    <property type="protein sequence ID" value="AFQ03821.1"/>
    <property type="molecule type" value="Genomic_DNA"/>
</dbReference>
<gene>
    <name evidence="2" type="ORF">CM1_00135</name>
</gene>
<dbReference type="Gene3D" id="3.40.50.880">
    <property type="match status" value="1"/>
</dbReference>
<dbReference type="PANTHER" id="PTHR48094:SF12">
    <property type="entry name" value="PARKINSON DISEASE PROTEIN 7 HOMOLOG"/>
    <property type="match status" value="1"/>
</dbReference>
<proteinExistence type="predicted"/>
<dbReference type="KEGG" id="mgx:CM1_00135"/>
<dbReference type="PANTHER" id="PTHR48094">
    <property type="entry name" value="PROTEIN/NUCLEIC ACID DEGLYCASE DJ-1-RELATED"/>
    <property type="match status" value="1"/>
</dbReference>
<evidence type="ECO:0000259" key="1">
    <source>
        <dbReference type="Pfam" id="PF01965"/>
    </source>
</evidence>
<name>A0ABC7ZI34_MYCGT</name>
<dbReference type="InterPro" id="IPR029062">
    <property type="entry name" value="Class_I_gatase-like"/>
</dbReference>
<dbReference type="InterPro" id="IPR002818">
    <property type="entry name" value="DJ-1/PfpI"/>
</dbReference>
<evidence type="ECO:0000313" key="2">
    <source>
        <dbReference type="EMBL" id="AFQ03821.1"/>
    </source>
</evidence>
<dbReference type="CDD" id="cd03135">
    <property type="entry name" value="GATase1_DJ-1"/>
    <property type="match status" value="1"/>
</dbReference>
<dbReference type="InterPro" id="IPR050325">
    <property type="entry name" value="Prot/Nucl_acid_deglycase"/>
</dbReference>
<evidence type="ECO:0000313" key="3">
    <source>
        <dbReference type="Proteomes" id="UP000005254"/>
    </source>
</evidence>
<dbReference type="GeneID" id="99646837"/>
<dbReference type="SUPFAM" id="SSF52317">
    <property type="entry name" value="Class I glutamine amidotransferase-like"/>
    <property type="match status" value="1"/>
</dbReference>
<accession>A0ABC7ZI34</accession>
<protein>
    <submittedName>
        <fullName evidence="2">DJ-1/PfpI family protein</fullName>
    </submittedName>
</protein>
<dbReference type="SMR" id="A0ABC7ZI34"/>
<dbReference type="Proteomes" id="UP000005254">
    <property type="component" value="Chromosome"/>
</dbReference>
<organism evidence="2 3">
    <name type="scientific">Mycoplasmoides genitalium M6320</name>
    <dbReference type="NCBI Taxonomy" id="662945"/>
    <lineage>
        <taxon>Bacteria</taxon>
        <taxon>Bacillati</taxon>
        <taxon>Mycoplasmatota</taxon>
        <taxon>Mycoplasmoidales</taxon>
        <taxon>Mycoplasmoidaceae</taxon>
        <taxon>Mycoplasmoides</taxon>
    </lineage>
</organism>
<dbReference type="Pfam" id="PF01965">
    <property type="entry name" value="DJ-1_PfpI"/>
    <property type="match status" value="1"/>
</dbReference>